<feature type="compositionally biased region" description="Low complexity" evidence="1">
    <location>
        <begin position="1024"/>
        <end position="1061"/>
    </location>
</feature>
<name>A0A813FLA0_POLGL</name>
<feature type="region of interest" description="Disordered" evidence="1">
    <location>
        <begin position="520"/>
        <end position="542"/>
    </location>
</feature>
<comment type="caution">
    <text evidence="2">The sequence shown here is derived from an EMBL/GenBank/DDBJ whole genome shotgun (WGS) entry which is preliminary data.</text>
</comment>
<dbReference type="Proteomes" id="UP000654075">
    <property type="component" value="Unassembled WGS sequence"/>
</dbReference>
<accession>A0A813FLA0</accession>
<protein>
    <submittedName>
        <fullName evidence="2">Uncharacterized protein</fullName>
    </submittedName>
</protein>
<dbReference type="EMBL" id="CAJNNV010025223">
    <property type="protein sequence ID" value="CAE8613243.1"/>
    <property type="molecule type" value="Genomic_DNA"/>
</dbReference>
<dbReference type="PANTHER" id="PTHR16148:SF14">
    <property type="entry name" value="MYND-TYPE DOMAIN-CONTAINING PROTEIN"/>
    <property type="match status" value="1"/>
</dbReference>
<feature type="region of interest" description="Disordered" evidence="1">
    <location>
        <begin position="962"/>
        <end position="992"/>
    </location>
</feature>
<evidence type="ECO:0000313" key="2">
    <source>
        <dbReference type="EMBL" id="CAE8613243.1"/>
    </source>
</evidence>
<feature type="region of interest" description="Disordered" evidence="1">
    <location>
        <begin position="1022"/>
        <end position="1061"/>
    </location>
</feature>
<dbReference type="OrthoDB" id="467314at2759"/>
<reference evidence="2" key="1">
    <citation type="submission" date="2021-02" db="EMBL/GenBank/DDBJ databases">
        <authorList>
            <person name="Dougan E. K."/>
            <person name="Rhodes N."/>
            <person name="Thang M."/>
            <person name="Chan C."/>
        </authorList>
    </citation>
    <scope>NUCLEOTIDE SEQUENCE</scope>
</reference>
<organism evidence="2 3">
    <name type="scientific">Polarella glacialis</name>
    <name type="common">Dinoflagellate</name>
    <dbReference type="NCBI Taxonomy" id="89957"/>
    <lineage>
        <taxon>Eukaryota</taxon>
        <taxon>Sar</taxon>
        <taxon>Alveolata</taxon>
        <taxon>Dinophyceae</taxon>
        <taxon>Suessiales</taxon>
        <taxon>Suessiaceae</taxon>
        <taxon>Polarella</taxon>
    </lineage>
</organism>
<dbReference type="PANTHER" id="PTHR16148">
    <property type="entry name" value="NF-KAPPA-B-REPRESSING FACTOR-RELATED"/>
    <property type="match status" value="1"/>
</dbReference>
<evidence type="ECO:0000313" key="3">
    <source>
        <dbReference type="Proteomes" id="UP000654075"/>
    </source>
</evidence>
<evidence type="ECO:0000256" key="1">
    <source>
        <dbReference type="SAM" id="MobiDB-lite"/>
    </source>
</evidence>
<gene>
    <name evidence="2" type="ORF">PGLA1383_LOCUS31020</name>
</gene>
<sequence>MENAAFLAGPSGQVLFWERHEPERAWQMDGPEAGAGPAGSGAQALRLSFAVDLEAGLAAVLSLHCDSSFSAVLFETSGSRPVERQSGKVDLLGGLDDRDVASFLQEAPATMLRRLVARRRPPLGGCDMVQLLPRLSEGSATSSGQNAHQLLLLRLRGRPGARCTDADAKGAAQLKLSLSLQPLPFAAASGPAGPAAAAKLQRFVLFAGLLPGSSELPDGPLAAIAELQLAAQEGPPRAASCQGVLRLSLSVLAPSPRAPHLLSLEPGPLEAVLASSFGPIVGICLSVSPAIVAMAAAKNRAPAVALVPPIFVGSVGGVHGVLSHEVLSLPLVGIVAIAPLSASNIPGRAGQSPWHGLRCLVMTGTAYLTIVSLLENNSNNNDDNKTNKGNNNSDNNNIVAESGGLAIVKGGSQAEEQRSHHLEATRRVSVDGLPPRILPTGQLMLQSLKQAGKHFTDQWLCCSWQHAAKPVLAVFELPELVQSDSSAKTQAMLPTVAKLSAWSDITDVRTASLEAASAANNHNNSNKNNNNNDNSNNNNNNNNLKLASAVSACCAVSWPGRDWQQLCVALHGEPGEGSDVLELWQLGSPRSVADFSPAKEESGDQRERLSWRIALQDVRTLASASGCAGGGLPWPCGEVFGSSSWPADSELILVGEEPGRQGSLVAVTSSSGSLTSLFLVRASCPTSVKPMELVTDLGAWGHSAARHSRLLKLLPGAIEAGGDVLLQATDTELTAFRAKAAVKGSAPGPLPALQVLSTIPLEPFCSHAVASASADGSGIWVFVAVVGVLTRHDLAFAGSDVVLREGLSHAYPQQIAALCALESLRRLQLAVSFWLADGAVAILDGSSLQELCRVALPGQARSCSLLAVPTLAPTGDNLVEQLLLASSADGRLGVLCYEESRGLELRGSWCLAGSRLLLQGAPGSALILADSGEAFVWRAEAAAPEPCNAAAVAAAVAVSMDSHSTTQSNNSSNNSNSKNNSSSNNNNDNDSTLPLVALLRQSRGPASTCSLILARLEASSHRLGSNSNTNSSNNSNNSNNNDNNNGNNNNNGNSNSNNNKNSISSSSWCLRRGGVRGQVLALACCQRPACLLALLQERRHHQQLALVLLDEQLGLLGAVQLSSAALQAFPASCRPSAQLWPLHGGALVALGQPGQSSPPQVLLSLRLWRRREGGDWLDTPSPVTGRTGAAAAGGEVTGRRVLETATLVAAHTSPVAQVATASGTDLRLLAPGTLQPVRKSASLETLGLASRGVVSSICLGSGRPSSWTPVASAAAGQSLYLFLGFATGPPAILQLRLSQAARDQNDEVALTVLRLVGANGASAPLPPLRAALGAFEDSSTEVPCRFLASDALGRDVFAFRLDFSGGPLATPSVESLRSGARLETQSPGVRVLGRFWPSRQDASHGDLGLCSLSSAGGDPCLVDLSSHV</sequence>
<proteinExistence type="predicted"/>
<keyword evidence="3" id="KW-1185">Reference proteome</keyword>
<feature type="compositionally biased region" description="Low complexity" evidence="1">
    <location>
        <begin position="968"/>
        <end position="991"/>
    </location>
</feature>